<feature type="compositionally biased region" description="Basic and acidic residues" evidence="3">
    <location>
        <begin position="119"/>
        <end position="128"/>
    </location>
</feature>
<dbReference type="GO" id="GO:0005829">
    <property type="term" value="C:cytosol"/>
    <property type="evidence" value="ECO:0007669"/>
    <property type="project" value="TreeGrafter"/>
</dbReference>
<dbReference type="KEGG" id="ard:AXF14_01400"/>
<evidence type="ECO:0000313" key="5">
    <source>
        <dbReference type="Proteomes" id="UP000065220"/>
    </source>
</evidence>
<dbReference type="RefSeq" id="WP_067939458.1">
    <property type="nucleotide sequence ID" value="NZ_CP014228.1"/>
</dbReference>
<feature type="region of interest" description="Disordered" evidence="3">
    <location>
        <begin position="498"/>
        <end position="519"/>
    </location>
</feature>
<dbReference type="PANTHER" id="PTHR43384:SF6">
    <property type="entry name" value="SEPTUM SITE-DETERMINING PROTEIN MIND HOMOLOG, CHLOROPLASTIC"/>
    <property type="match status" value="1"/>
</dbReference>
<name>A0A0X8JCS7_ACTRD</name>
<evidence type="ECO:0000256" key="3">
    <source>
        <dbReference type="SAM" id="MobiDB-lite"/>
    </source>
</evidence>
<dbReference type="InterPro" id="IPR027417">
    <property type="entry name" value="P-loop_NTPase"/>
</dbReference>
<dbReference type="AlphaFoldDB" id="A0A0X8JCS7"/>
<keyword evidence="2" id="KW-0067">ATP-binding</keyword>
<accession>A0A0X8JCS7</accession>
<sequence>MESAGPVGVLLALTGDDAPLVRCLDAAGTGLQVVRRCGDLPELLSAGMAGLADLVVLDTRLDDVDRTVLERLERAGLRGVLLAPDGERERWTSAGWPVLGDDAPVDAVRARLQGLVRGTQDESREPRGDAPGPDGAESRPAGPGPERPDAPRGGGADGTGDAIDDEWARLDAAGAASGTADGATAPEDPDGPGSSTAAAPACDDRSDAPDAAGPADGRLLAVWGPHGAPGRTTVAASLAHGLARAGGSLLVDADLEAPGLVQVLGLPDDSSGLASAARLATHGRLDDEALARLAIPVSDGVDLLSGLGRAGRWRELPPVAMREVWERARGAAAWTVVDVAGGAVDDEVDDFTLEPGRGAVVADLVRAADVVVVVGSGDPVGVRRLLQLLGDTDEDHRPAGRVEVVVNRVRSSVAGPSPEHAVRDTLERFGGLNDVIVLPDDPAAADRCLLEGTSVLEGAPGTDLGRALAVLVDRVDPAAGAVRAAARARGGLRQRLRDLGRRERAQTTDVPEAAAGAPA</sequence>
<feature type="region of interest" description="Disordered" evidence="3">
    <location>
        <begin position="174"/>
        <end position="218"/>
    </location>
</feature>
<dbReference type="STRING" id="111015.AXF14_01400"/>
<reference evidence="5" key="1">
    <citation type="submission" date="2016-02" db="EMBL/GenBank/DDBJ databases">
        <authorList>
            <person name="Holder M.E."/>
            <person name="Ajami N.J."/>
            <person name="Petrosino J.F."/>
        </authorList>
    </citation>
    <scope>NUCLEOTIDE SEQUENCE [LARGE SCALE GENOMIC DNA]</scope>
    <source>
        <strain evidence="5">CCUG 36733</strain>
    </source>
</reference>
<evidence type="ECO:0008006" key="6">
    <source>
        <dbReference type="Google" id="ProtNLM"/>
    </source>
</evidence>
<dbReference type="GO" id="GO:0016887">
    <property type="term" value="F:ATP hydrolysis activity"/>
    <property type="evidence" value="ECO:0007669"/>
    <property type="project" value="TreeGrafter"/>
</dbReference>
<proteinExistence type="predicted"/>
<dbReference type="PANTHER" id="PTHR43384">
    <property type="entry name" value="SEPTUM SITE-DETERMINING PROTEIN MIND HOMOLOG, CHLOROPLASTIC-RELATED"/>
    <property type="match status" value="1"/>
</dbReference>
<dbReference type="SUPFAM" id="SSF52540">
    <property type="entry name" value="P-loop containing nucleoside triphosphate hydrolases"/>
    <property type="match status" value="1"/>
</dbReference>
<dbReference type="InterPro" id="IPR050625">
    <property type="entry name" value="ParA/MinD_ATPase"/>
</dbReference>
<keyword evidence="1" id="KW-0547">Nucleotide-binding</keyword>
<evidence type="ECO:0000256" key="1">
    <source>
        <dbReference type="ARBA" id="ARBA00022741"/>
    </source>
</evidence>
<feature type="compositionally biased region" description="Low complexity" evidence="3">
    <location>
        <begin position="209"/>
        <end position="218"/>
    </location>
</feature>
<protein>
    <recommendedName>
        <fullName evidence="6">CobQ/CobB/MinD/ParA nucleotide binding domain-containing protein</fullName>
    </recommendedName>
</protein>
<dbReference type="GO" id="GO:0051782">
    <property type="term" value="P:negative regulation of cell division"/>
    <property type="evidence" value="ECO:0007669"/>
    <property type="project" value="TreeGrafter"/>
</dbReference>
<gene>
    <name evidence="4" type="ORF">AXF14_01400</name>
</gene>
<keyword evidence="5" id="KW-1185">Reference proteome</keyword>
<evidence type="ECO:0000256" key="2">
    <source>
        <dbReference type="ARBA" id="ARBA00022840"/>
    </source>
</evidence>
<feature type="compositionally biased region" description="Low complexity" evidence="3">
    <location>
        <begin position="174"/>
        <end position="185"/>
    </location>
</feature>
<evidence type="ECO:0000313" key="4">
    <source>
        <dbReference type="EMBL" id="AMD86497.1"/>
    </source>
</evidence>
<organism evidence="4 5">
    <name type="scientific">Actinomyces radicidentis</name>
    <dbReference type="NCBI Taxonomy" id="111015"/>
    <lineage>
        <taxon>Bacteria</taxon>
        <taxon>Bacillati</taxon>
        <taxon>Actinomycetota</taxon>
        <taxon>Actinomycetes</taxon>
        <taxon>Actinomycetales</taxon>
        <taxon>Actinomycetaceae</taxon>
        <taxon>Actinomyces</taxon>
    </lineage>
</organism>
<dbReference type="GO" id="GO:0005524">
    <property type="term" value="F:ATP binding"/>
    <property type="evidence" value="ECO:0007669"/>
    <property type="project" value="UniProtKB-KW"/>
</dbReference>
<dbReference type="Gene3D" id="3.40.50.300">
    <property type="entry name" value="P-loop containing nucleotide triphosphate hydrolases"/>
    <property type="match status" value="1"/>
</dbReference>
<dbReference type="EMBL" id="CP014228">
    <property type="protein sequence ID" value="AMD86497.1"/>
    <property type="molecule type" value="Genomic_DNA"/>
</dbReference>
<dbReference type="GO" id="GO:0009898">
    <property type="term" value="C:cytoplasmic side of plasma membrane"/>
    <property type="evidence" value="ECO:0007669"/>
    <property type="project" value="TreeGrafter"/>
</dbReference>
<dbReference type="Proteomes" id="UP000065220">
    <property type="component" value="Chromosome"/>
</dbReference>
<feature type="region of interest" description="Disordered" evidence="3">
    <location>
        <begin position="115"/>
        <end position="162"/>
    </location>
</feature>